<evidence type="ECO:0000313" key="1">
    <source>
        <dbReference type="EMBL" id="KFI46999.1"/>
    </source>
</evidence>
<reference evidence="1 2" key="1">
    <citation type="submission" date="2014-03" db="EMBL/GenBank/DDBJ databases">
        <title>Genomics of Bifidobacteria.</title>
        <authorList>
            <person name="Ventura M."/>
            <person name="Milani C."/>
            <person name="Lugli G.A."/>
        </authorList>
    </citation>
    <scope>NUCLEOTIDE SEQUENCE [LARGE SCALE GENOMIC DNA]</scope>
    <source>
        <strain evidence="1 2">DSM 22767</strain>
    </source>
</reference>
<gene>
    <name evidence="1" type="ORF">BBOH_0474</name>
</gene>
<comment type="caution">
    <text evidence="1">The sequence shown here is derived from an EMBL/GenBank/DDBJ whole genome shotgun (WGS) entry which is preliminary data.</text>
</comment>
<evidence type="ECO:0000313" key="2">
    <source>
        <dbReference type="Proteomes" id="UP000029096"/>
    </source>
</evidence>
<protein>
    <submittedName>
        <fullName evidence="1">Uncharacterized protein</fullName>
    </submittedName>
</protein>
<dbReference type="AlphaFoldDB" id="A0A086ZKE9"/>
<organism evidence="1 2">
    <name type="scientific">Bifidobacterium bohemicum DSM 22767</name>
    <dbReference type="NCBI Taxonomy" id="1437606"/>
    <lineage>
        <taxon>Bacteria</taxon>
        <taxon>Bacillati</taxon>
        <taxon>Actinomycetota</taxon>
        <taxon>Actinomycetes</taxon>
        <taxon>Bifidobacteriales</taxon>
        <taxon>Bifidobacteriaceae</taxon>
        <taxon>Bifidobacterium</taxon>
    </lineage>
</organism>
<dbReference type="RefSeq" id="WP_272945333.1">
    <property type="nucleotide sequence ID" value="NZ_JDUS01000001.1"/>
</dbReference>
<keyword evidence="2" id="KW-1185">Reference proteome</keyword>
<accession>A0A086ZKE9</accession>
<dbReference type="Proteomes" id="UP000029096">
    <property type="component" value="Unassembled WGS sequence"/>
</dbReference>
<proteinExistence type="predicted"/>
<name>A0A086ZKE9_9BIFI</name>
<sequence length="41" mass="4455">MLDNGEMRHPGRVIVFGDSYSAGAVDLRGNTDGPTLQIEKH</sequence>
<dbReference type="EMBL" id="JGYP01000001">
    <property type="protein sequence ID" value="KFI46999.1"/>
    <property type="molecule type" value="Genomic_DNA"/>
</dbReference>